<evidence type="ECO:0000256" key="1">
    <source>
        <dbReference type="ARBA" id="ARBA00022679"/>
    </source>
</evidence>
<dbReference type="PANTHER" id="PTHR10291:SF43">
    <property type="entry name" value="DEHYDRODOLICHYL DIPHOSPHATE SYNTHASE COMPLEX SUBUNIT DHDDS"/>
    <property type="match status" value="1"/>
</dbReference>
<protein>
    <recommendedName>
        <fullName evidence="3">Di-trans,poly-cis-decaprenylcistransferase</fullName>
    </recommendedName>
</protein>
<dbReference type="GO" id="GO:0045547">
    <property type="term" value="F:ditrans,polycis-polyprenyl diphosphate synthase [(2E,6E)-farnesyl diphosphate specific] activity"/>
    <property type="evidence" value="ECO:0007669"/>
    <property type="project" value="TreeGrafter"/>
</dbReference>
<dbReference type="Pfam" id="PF01255">
    <property type="entry name" value="Prenyltransf"/>
    <property type="match status" value="1"/>
</dbReference>
<proteinExistence type="predicted"/>
<feature type="non-terminal residue" evidence="2">
    <location>
        <position position="1"/>
    </location>
</feature>
<comment type="caution">
    <text evidence="2">The sequence shown here is derived from an EMBL/GenBank/DDBJ whole genome shotgun (WGS) entry which is preliminary data.</text>
</comment>
<dbReference type="GO" id="GO:0016094">
    <property type="term" value="P:polyprenol biosynthetic process"/>
    <property type="evidence" value="ECO:0007669"/>
    <property type="project" value="TreeGrafter"/>
</dbReference>
<dbReference type="InterPro" id="IPR036424">
    <property type="entry name" value="UPP_synth-like_sf"/>
</dbReference>
<organism evidence="2">
    <name type="scientific">marine sediment metagenome</name>
    <dbReference type="NCBI Taxonomy" id="412755"/>
    <lineage>
        <taxon>unclassified sequences</taxon>
        <taxon>metagenomes</taxon>
        <taxon>ecological metagenomes</taxon>
    </lineage>
</organism>
<dbReference type="FunFam" id="3.40.1180.10:FF:000016">
    <property type="entry name" value="Undecaprenyl diphosphate synthase"/>
    <property type="match status" value="1"/>
</dbReference>
<dbReference type="AlphaFoldDB" id="X1F0U5"/>
<name>X1F0U5_9ZZZZ</name>
<dbReference type="PROSITE" id="PS01066">
    <property type="entry name" value="UPP_SYNTHASE"/>
    <property type="match status" value="1"/>
</dbReference>
<dbReference type="InterPro" id="IPR018520">
    <property type="entry name" value="UPP_synth-like_CS"/>
</dbReference>
<dbReference type="EMBL" id="BART01034095">
    <property type="protein sequence ID" value="GAH14438.1"/>
    <property type="molecule type" value="Genomic_DNA"/>
</dbReference>
<dbReference type="SUPFAM" id="SSF64005">
    <property type="entry name" value="Undecaprenyl diphosphate synthase"/>
    <property type="match status" value="1"/>
</dbReference>
<sequence length="158" mass="18028">KEKFAEVVDNPDVHKYKVRIQAIGRVDLLPEDVQIAIMAAEEETRDYTDHILNVAIGYSGRAELVDAVKAIGEKIEAGTMNPADINEDVIEGHLYTNGVPDPDLIIRTSGEERLSGFLLWQSTYSELYFAQIYWPAVRRIDIWRALRSYGDRSRRYGK</sequence>
<evidence type="ECO:0000313" key="2">
    <source>
        <dbReference type="EMBL" id="GAH14438.1"/>
    </source>
</evidence>
<evidence type="ECO:0008006" key="3">
    <source>
        <dbReference type="Google" id="ProtNLM"/>
    </source>
</evidence>
<accession>X1F0U5</accession>
<dbReference type="InterPro" id="IPR001441">
    <property type="entry name" value="UPP_synth-like"/>
</dbReference>
<reference evidence="2" key="1">
    <citation type="journal article" date="2014" name="Front. Microbiol.">
        <title>High frequency of phylogenetically diverse reductive dehalogenase-homologous genes in deep subseafloor sedimentary metagenomes.</title>
        <authorList>
            <person name="Kawai M."/>
            <person name="Futagami T."/>
            <person name="Toyoda A."/>
            <person name="Takaki Y."/>
            <person name="Nishi S."/>
            <person name="Hori S."/>
            <person name="Arai W."/>
            <person name="Tsubouchi T."/>
            <person name="Morono Y."/>
            <person name="Uchiyama I."/>
            <person name="Ito T."/>
            <person name="Fujiyama A."/>
            <person name="Inagaki F."/>
            <person name="Takami H."/>
        </authorList>
    </citation>
    <scope>NUCLEOTIDE SEQUENCE</scope>
    <source>
        <strain evidence="2">Expedition CK06-06</strain>
    </source>
</reference>
<keyword evidence="1" id="KW-0808">Transferase</keyword>
<dbReference type="CDD" id="cd00475">
    <property type="entry name" value="Cis_IPPS"/>
    <property type="match status" value="1"/>
</dbReference>
<gene>
    <name evidence="2" type="ORF">S01H4_58378</name>
</gene>
<dbReference type="PANTHER" id="PTHR10291">
    <property type="entry name" value="DEHYDRODOLICHYL DIPHOSPHATE SYNTHASE FAMILY MEMBER"/>
    <property type="match status" value="1"/>
</dbReference>
<dbReference type="NCBIfam" id="TIGR00055">
    <property type="entry name" value="uppS"/>
    <property type="match status" value="1"/>
</dbReference>
<dbReference type="Gene3D" id="3.40.1180.10">
    <property type="entry name" value="Decaprenyl diphosphate synthase-like"/>
    <property type="match status" value="1"/>
</dbReference>